<dbReference type="EMBL" id="BNEC01000002">
    <property type="protein sequence ID" value="GHI66164.1"/>
    <property type="molecule type" value="Genomic_DNA"/>
</dbReference>
<protein>
    <submittedName>
        <fullName evidence="2">Uncharacterized protein</fullName>
    </submittedName>
</protein>
<sequence length="208" mass="22071">MKNTGRDLGLGHEAHPLLGHRVRDIASGTKGQLMAVVREEVATRTGPRWTRRAYIRPEAANYRPPWATLNPSKRPDRFAPGDGGPRGAPPSVGMRTVGLDTSKGSVTRATDPFGRRGRRASGVRPGRSQPEPLAALLVEMAERLIVTAEGAPLAALRAAGMLKRIAARVGREAAGVLCDDGLAREAVATGLGTTYSKALVMLLAAQDR</sequence>
<gene>
    <name evidence="2" type="ORF">Snoj_00820</name>
</gene>
<feature type="region of interest" description="Disordered" evidence="1">
    <location>
        <begin position="65"/>
        <end position="128"/>
    </location>
</feature>
<accession>A0ABQ3SDG5</accession>
<dbReference type="Proteomes" id="UP000613974">
    <property type="component" value="Unassembled WGS sequence"/>
</dbReference>
<evidence type="ECO:0000313" key="3">
    <source>
        <dbReference type="Proteomes" id="UP000613974"/>
    </source>
</evidence>
<reference evidence="3" key="1">
    <citation type="submission" date="2023-07" db="EMBL/GenBank/DDBJ databases">
        <title>Whole genome shotgun sequence of Streptomyces nojiriensis NBRC 13794.</title>
        <authorList>
            <person name="Komaki H."/>
            <person name="Tamura T."/>
        </authorList>
    </citation>
    <scope>NUCLEOTIDE SEQUENCE [LARGE SCALE GENOMIC DNA]</scope>
    <source>
        <strain evidence="3">NBRC 13794</strain>
    </source>
</reference>
<keyword evidence="3" id="KW-1185">Reference proteome</keyword>
<dbReference type="RefSeq" id="WP_229876902.1">
    <property type="nucleotide sequence ID" value="NZ_BMRL01000027.1"/>
</dbReference>
<name>A0ABQ3SDG5_9ACTN</name>
<evidence type="ECO:0000256" key="1">
    <source>
        <dbReference type="SAM" id="MobiDB-lite"/>
    </source>
</evidence>
<proteinExistence type="predicted"/>
<evidence type="ECO:0000313" key="2">
    <source>
        <dbReference type="EMBL" id="GHI66164.1"/>
    </source>
</evidence>
<organism evidence="2 3">
    <name type="scientific">Streptomyces nojiriensis</name>
    <dbReference type="NCBI Taxonomy" id="66374"/>
    <lineage>
        <taxon>Bacteria</taxon>
        <taxon>Bacillati</taxon>
        <taxon>Actinomycetota</taxon>
        <taxon>Actinomycetes</taxon>
        <taxon>Kitasatosporales</taxon>
        <taxon>Streptomycetaceae</taxon>
        <taxon>Streptomyces</taxon>
    </lineage>
</organism>
<comment type="caution">
    <text evidence="2">The sequence shown here is derived from an EMBL/GenBank/DDBJ whole genome shotgun (WGS) entry which is preliminary data.</text>
</comment>
<dbReference type="GeneID" id="95595018"/>